<feature type="compositionally biased region" description="Basic residues" evidence="1">
    <location>
        <begin position="79"/>
        <end position="88"/>
    </location>
</feature>
<proteinExistence type="predicted"/>
<feature type="compositionally biased region" description="Low complexity" evidence="1">
    <location>
        <begin position="58"/>
        <end position="74"/>
    </location>
</feature>
<feature type="compositionally biased region" description="Polar residues" evidence="1">
    <location>
        <begin position="1"/>
        <end position="10"/>
    </location>
</feature>
<dbReference type="Proteomes" id="UP001055712">
    <property type="component" value="Unassembled WGS sequence"/>
</dbReference>
<sequence length="321" mass="32932">MNTPAAQQATDEGPLEQAAPSTGAAFGQQSMRRYHSLEQPSLRSSHQNILAPSTANQLSLRPASAPLPPSADAATGSSTHRRAGRSKAARQVGNPLLRTQWQNQDEARKERNRQTAAASRQRRLDRQAALEQRVAELELENERLTALLAAHGIQDDSTIRHGGSQPAPAPAGQSPGPPGAATLQVPSCPACLVCQAAVFAALTRETSLPLGNTLAAATPPGSTLAPATTPVSLPSMHRAPANANTLQESALAMSAAAASAASELAFELGLGSLPAPAQAPVGPAASQGSAPNSRNDAPTSSTLTSPPRPTTAQRASSLPEL</sequence>
<feature type="region of interest" description="Disordered" evidence="1">
    <location>
        <begin position="156"/>
        <end position="180"/>
    </location>
</feature>
<dbReference type="EMBL" id="SIDB01000004">
    <property type="protein sequence ID" value="KAI3433562.1"/>
    <property type="molecule type" value="Genomic_DNA"/>
</dbReference>
<evidence type="ECO:0000259" key="2">
    <source>
        <dbReference type="PROSITE" id="PS50217"/>
    </source>
</evidence>
<feature type="compositionally biased region" description="Polar residues" evidence="1">
    <location>
        <begin position="38"/>
        <end position="57"/>
    </location>
</feature>
<accession>A0A9D4YYF3</accession>
<dbReference type="PROSITE" id="PS50217">
    <property type="entry name" value="BZIP"/>
    <property type="match status" value="1"/>
</dbReference>
<keyword evidence="4" id="KW-1185">Reference proteome</keyword>
<dbReference type="Gene3D" id="1.20.5.170">
    <property type="match status" value="1"/>
</dbReference>
<feature type="compositionally biased region" description="Polar residues" evidence="1">
    <location>
        <begin position="312"/>
        <end position="321"/>
    </location>
</feature>
<feature type="compositionally biased region" description="Polar residues" evidence="1">
    <location>
        <begin position="286"/>
        <end position="297"/>
    </location>
</feature>
<reference evidence="3" key="1">
    <citation type="journal article" date="2019" name="Plant J.">
        <title>Chlorella vulgaris genome assembly and annotation reveals the molecular basis for metabolic acclimation to high light conditions.</title>
        <authorList>
            <person name="Cecchin M."/>
            <person name="Marcolungo L."/>
            <person name="Rossato M."/>
            <person name="Girolomoni L."/>
            <person name="Cosentino E."/>
            <person name="Cuine S."/>
            <person name="Li-Beisson Y."/>
            <person name="Delledonne M."/>
            <person name="Ballottari M."/>
        </authorList>
    </citation>
    <scope>NUCLEOTIDE SEQUENCE</scope>
    <source>
        <strain evidence="3">211/11P</strain>
    </source>
</reference>
<feature type="compositionally biased region" description="Low complexity" evidence="1">
    <location>
        <begin position="273"/>
        <end position="285"/>
    </location>
</feature>
<dbReference type="GO" id="GO:0003700">
    <property type="term" value="F:DNA-binding transcription factor activity"/>
    <property type="evidence" value="ECO:0007669"/>
    <property type="project" value="InterPro"/>
</dbReference>
<dbReference type="CDD" id="cd14812">
    <property type="entry name" value="bZIP_u3"/>
    <property type="match status" value="1"/>
</dbReference>
<reference evidence="3" key="2">
    <citation type="submission" date="2020-11" db="EMBL/GenBank/DDBJ databases">
        <authorList>
            <person name="Cecchin M."/>
            <person name="Marcolungo L."/>
            <person name="Rossato M."/>
            <person name="Girolomoni L."/>
            <person name="Cosentino E."/>
            <person name="Cuine S."/>
            <person name="Li-Beisson Y."/>
            <person name="Delledonne M."/>
            <person name="Ballottari M."/>
        </authorList>
    </citation>
    <scope>NUCLEOTIDE SEQUENCE</scope>
    <source>
        <strain evidence="3">211/11P</strain>
        <tissue evidence="3">Whole cell</tissue>
    </source>
</reference>
<organism evidence="3 4">
    <name type="scientific">Chlorella vulgaris</name>
    <name type="common">Green alga</name>
    <dbReference type="NCBI Taxonomy" id="3077"/>
    <lineage>
        <taxon>Eukaryota</taxon>
        <taxon>Viridiplantae</taxon>
        <taxon>Chlorophyta</taxon>
        <taxon>core chlorophytes</taxon>
        <taxon>Trebouxiophyceae</taxon>
        <taxon>Chlorellales</taxon>
        <taxon>Chlorellaceae</taxon>
        <taxon>Chlorella clade</taxon>
        <taxon>Chlorella</taxon>
    </lineage>
</organism>
<name>A0A9D4YYF3_CHLVU</name>
<feature type="region of interest" description="Disordered" evidence="1">
    <location>
        <begin position="1"/>
        <end position="124"/>
    </location>
</feature>
<dbReference type="InterPro" id="IPR004827">
    <property type="entry name" value="bZIP"/>
</dbReference>
<dbReference type="AlphaFoldDB" id="A0A9D4YYF3"/>
<gene>
    <name evidence="3" type="ORF">D9Q98_003373</name>
</gene>
<evidence type="ECO:0000313" key="4">
    <source>
        <dbReference type="Proteomes" id="UP001055712"/>
    </source>
</evidence>
<dbReference type="InterPro" id="IPR046347">
    <property type="entry name" value="bZIP_sf"/>
</dbReference>
<feature type="compositionally biased region" description="Low complexity" evidence="1">
    <location>
        <begin position="162"/>
        <end position="174"/>
    </location>
</feature>
<protein>
    <recommendedName>
        <fullName evidence="2">BZIP domain-containing protein</fullName>
    </recommendedName>
</protein>
<evidence type="ECO:0000313" key="3">
    <source>
        <dbReference type="EMBL" id="KAI3433562.1"/>
    </source>
</evidence>
<feature type="domain" description="BZIP" evidence="2">
    <location>
        <begin position="102"/>
        <end position="144"/>
    </location>
</feature>
<dbReference type="Pfam" id="PF00170">
    <property type="entry name" value="bZIP_1"/>
    <property type="match status" value="1"/>
</dbReference>
<comment type="caution">
    <text evidence="3">The sequence shown here is derived from an EMBL/GenBank/DDBJ whole genome shotgun (WGS) entry which is preliminary data.</text>
</comment>
<dbReference type="SUPFAM" id="SSF57959">
    <property type="entry name" value="Leucine zipper domain"/>
    <property type="match status" value="1"/>
</dbReference>
<evidence type="ECO:0000256" key="1">
    <source>
        <dbReference type="SAM" id="MobiDB-lite"/>
    </source>
</evidence>
<feature type="region of interest" description="Disordered" evidence="1">
    <location>
        <begin position="273"/>
        <end position="321"/>
    </location>
</feature>